<evidence type="ECO:0000313" key="3">
    <source>
        <dbReference type="Proteomes" id="UP000494256"/>
    </source>
</evidence>
<feature type="region of interest" description="Disordered" evidence="1">
    <location>
        <begin position="79"/>
        <end position="104"/>
    </location>
</feature>
<sequence length="118" mass="12329">MKAIPAFPKEQGIVQKPQAREHAKYRARSLANGSGVASGSGQWLRPVAQASGSGQWLRPVAQIALLLSGIMVLKKLMSAKGSGGGGGHESSGWSSGGSSGGWDRRAYDELAYSAYKPE</sequence>
<comment type="caution">
    <text evidence="2">The sequence shown here is derived from an EMBL/GenBank/DDBJ whole genome shotgun (WGS) entry which is preliminary data.</text>
</comment>
<feature type="region of interest" description="Disordered" evidence="1">
    <location>
        <begin position="1"/>
        <end position="27"/>
    </location>
</feature>
<dbReference type="OrthoDB" id="8922241at2759"/>
<gene>
    <name evidence="2" type="ORF">APLA_LOCUS15937</name>
</gene>
<evidence type="ECO:0000313" key="2">
    <source>
        <dbReference type="EMBL" id="CAB3257616.1"/>
    </source>
</evidence>
<name>A0A8S1BKM4_ARCPL</name>
<evidence type="ECO:0000256" key="1">
    <source>
        <dbReference type="SAM" id="MobiDB-lite"/>
    </source>
</evidence>
<dbReference type="EMBL" id="CADEBD010000553">
    <property type="protein sequence ID" value="CAB3257616.1"/>
    <property type="molecule type" value="Genomic_DNA"/>
</dbReference>
<accession>A0A8S1BKM4</accession>
<proteinExistence type="predicted"/>
<reference evidence="2 3" key="1">
    <citation type="submission" date="2020-04" db="EMBL/GenBank/DDBJ databases">
        <authorList>
            <person name="Wallbank WR R."/>
            <person name="Pardo Diaz C."/>
            <person name="Kozak K."/>
            <person name="Martin S."/>
            <person name="Jiggins C."/>
            <person name="Moest M."/>
            <person name="Warren A I."/>
            <person name="Byers J.R.P. K."/>
            <person name="Montejo-Kovacevich G."/>
            <person name="Yen C E."/>
        </authorList>
    </citation>
    <scope>NUCLEOTIDE SEQUENCE [LARGE SCALE GENOMIC DNA]</scope>
</reference>
<dbReference type="AlphaFoldDB" id="A0A8S1BKM4"/>
<protein>
    <submittedName>
        <fullName evidence="2">Uncharacterized protein</fullName>
    </submittedName>
</protein>
<feature type="compositionally biased region" description="Gly residues" evidence="1">
    <location>
        <begin position="81"/>
        <end position="100"/>
    </location>
</feature>
<organism evidence="2 3">
    <name type="scientific">Arctia plantaginis</name>
    <name type="common">Wood tiger moth</name>
    <name type="synonym">Phalaena plantaginis</name>
    <dbReference type="NCBI Taxonomy" id="874455"/>
    <lineage>
        <taxon>Eukaryota</taxon>
        <taxon>Metazoa</taxon>
        <taxon>Ecdysozoa</taxon>
        <taxon>Arthropoda</taxon>
        <taxon>Hexapoda</taxon>
        <taxon>Insecta</taxon>
        <taxon>Pterygota</taxon>
        <taxon>Neoptera</taxon>
        <taxon>Endopterygota</taxon>
        <taxon>Lepidoptera</taxon>
        <taxon>Glossata</taxon>
        <taxon>Ditrysia</taxon>
        <taxon>Noctuoidea</taxon>
        <taxon>Erebidae</taxon>
        <taxon>Arctiinae</taxon>
        <taxon>Arctia</taxon>
    </lineage>
</organism>
<dbReference type="Proteomes" id="UP000494256">
    <property type="component" value="Unassembled WGS sequence"/>
</dbReference>